<feature type="region of interest" description="Disordered" evidence="1">
    <location>
        <begin position="50"/>
        <end position="87"/>
    </location>
</feature>
<name>A0AAW2WUP8_9LAMI</name>
<evidence type="ECO:0000313" key="2">
    <source>
        <dbReference type="EMBL" id="KAL0443696.1"/>
    </source>
</evidence>
<reference evidence="2" key="2">
    <citation type="journal article" date="2024" name="Plant">
        <title>Genomic evolution and insights into agronomic trait innovations of Sesamum species.</title>
        <authorList>
            <person name="Miao H."/>
            <person name="Wang L."/>
            <person name="Qu L."/>
            <person name="Liu H."/>
            <person name="Sun Y."/>
            <person name="Le M."/>
            <person name="Wang Q."/>
            <person name="Wei S."/>
            <person name="Zheng Y."/>
            <person name="Lin W."/>
            <person name="Duan Y."/>
            <person name="Cao H."/>
            <person name="Xiong S."/>
            <person name="Wang X."/>
            <person name="Wei L."/>
            <person name="Li C."/>
            <person name="Ma Q."/>
            <person name="Ju M."/>
            <person name="Zhao R."/>
            <person name="Li G."/>
            <person name="Mu C."/>
            <person name="Tian Q."/>
            <person name="Mei H."/>
            <person name="Zhang T."/>
            <person name="Gao T."/>
            <person name="Zhang H."/>
        </authorList>
    </citation>
    <scope>NUCLEOTIDE SEQUENCE</scope>
    <source>
        <strain evidence="2">KEN1</strain>
    </source>
</reference>
<dbReference type="EMBL" id="JACGWN010000007">
    <property type="protein sequence ID" value="KAL0443696.1"/>
    <property type="molecule type" value="Genomic_DNA"/>
</dbReference>
<feature type="compositionally biased region" description="Basic and acidic residues" evidence="1">
    <location>
        <begin position="66"/>
        <end position="87"/>
    </location>
</feature>
<evidence type="ECO:0000256" key="1">
    <source>
        <dbReference type="SAM" id="MobiDB-lite"/>
    </source>
</evidence>
<organism evidence="2">
    <name type="scientific">Sesamum latifolium</name>
    <dbReference type="NCBI Taxonomy" id="2727402"/>
    <lineage>
        <taxon>Eukaryota</taxon>
        <taxon>Viridiplantae</taxon>
        <taxon>Streptophyta</taxon>
        <taxon>Embryophyta</taxon>
        <taxon>Tracheophyta</taxon>
        <taxon>Spermatophyta</taxon>
        <taxon>Magnoliopsida</taxon>
        <taxon>eudicotyledons</taxon>
        <taxon>Gunneridae</taxon>
        <taxon>Pentapetalae</taxon>
        <taxon>asterids</taxon>
        <taxon>lamiids</taxon>
        <taxon>Lamiales</taxon>
        <taxon>Pedaliaceae</taxon>
        <taxon>Sesamum</taxon>
    </lineage>
</organism>
<proteinExistence type="predicted"/>
<protein>
    <submittedName>
        <fullName evidence="2">Uncharacterized protein</fullName>
    </submittedName>
</protein>
<dbReference type="AlphaFoldDB" id="A0AAW2WUP8"/>
<reference evidence="2" key="1">
    <citation type="submission" date="2020-06" db="EMBL/GenBank/DDBJ databases">
        <authorList>
            <person name="Li T."/>
            <person name="Hu X."/>
            <person name="Zhang T."/>
            <person name="Song X."/>
            <person name="Zhang H."/>
            <person name="Dai N."/>
            <person name="Sheng W."/>
            <person name="Hou X."/>
            <person name="Wei L."/>
        </authorList>
    </citation>
    <scope>NUCLEOTIDE SEQUENCE</scope>
    <source>
        <strain evidence="2">KEN1</strain>
        <tissue evidence="2">Leaf</tissue>
    </source>
</reference>
<comment type="caution">
    <text evidence="2">The sequence shown here is derived from an EMBL/GenBank/DDBJ whole genome shotgun (WGS) entry which is preliminary data.</text>
</comment>
<gene>
    <name evidence="2" type="ORF">Slati_2092300</name>
</gene>
<feature type="region of interest" description="Disordered" evidence="1">
    <location>
        <begin position="1"/>
        <end position="27"/>
    </location>
</feature>
<accession>A0AAW2WUP8</accession>
<sequence length="87" mass="9588">MRSRPLEGPTSLEACMGGRGRATLEEPTVGRGAIGLFTRRGKVIKDPEVNAELEKEEEDMSTLGRSRSDPEAGRLELAENGRQEKFE</sequence>
<feature type="compositionally biased region" description="Acidic residues" evidence="1">
    <location>
        <begin position="50"/>
        <end position="60"/>
    </location>
</feature>